<keyword evidence="3 7" id="KW-0997">Cell inner membrane</keyword>
<feature type="transmembrane region" description="Helical" evidence="7">
    <location>
        <begin position="363"/>
        <end position="382"/>
    </location>
</feature>
<feature type="transmembrane region" description="Helical" evidence="7">
    <location>
        <begin position="274"/>
        <end position="301"/>
    </location>
</feature>
<evidence type="ECO:0000256" key="1">
    <source>
        <dbReference type="ARBA" id="ARBA00004429"/>
    </source>
</evidence>
<feature type="transmembrane region" description="Helical" evidence="7">
    <location>
        <begin position="6"/>
        <end position="29"/>
    </location>
</feature>
<keyword evidence="5 7" id="KW-1133">Transmembrane helix</keyword>
<evidence type="ECO:0000313" key="10">
    <source>
        <dbReference type="Proteomes" id="UP001556692"/>
    </source>
</evidence>
<evidence type="ECO:0000256" key="2">
    <source>
        <dbReference type="ARBA" id="ARBA00022475"/>
    </source>
</evidence>
<evidence type="ECO:0000256" key="3">
    <source>
        <dbReference type="ARBA" id="ARBA00022519"/>
    </source>
</evidence>
<keyword evidence="10" id="KW-1185">Reference proteome</keyword>
<evidence type="ECO:0000256" key="6">
    <source>
        <dbReference type="ARBA" id="ARBA00023136"/>
    </source>
</evidence>
<comment type="caution">
    <text evidence="9">The sequence shown here is derived from an EMBL/GenBank/DDBJ whole genome shotgun (WGS) entry which is preliminary data.</text>
</comment>
<organism evidence="9 10">
    <name type="scientific">Aquibium pacificus</name>
    <dbReference type="NCBI Taxonomy" id="3153579"/>
    <lineage>
        <taxon>Bacteria</taxon>
        <taxon>Pseudomonadati</taxon>
        <taxon>Pseudomonadota</taxon>
        <taxon>Alphaproteobacteria</taxon>
        <taxon>Hyphomicrobiales</taxon>
        <taxon>Phyllobacteriaceae</taxon>
        <taxon>Aquibium</taxon>
    </lineage>
</organism>
<evidence type="ECO:0000256" key="4">
    <source>
        <dbReference type="ARBA" id="ARBA00022692"/>
    </source>
</evidence>
<sequence length="437" mass="45696">MSGVQIGFAGLAVLLLLLAIRVPIGIALIGVSFSGIWALVGWNVAWGSIGIIPYQFSANWVLSSIPMFLLLGFVSYHAQLTKGLFDAARVWLARLPGGLAISAVIGSSGFAAVCGSSVACSAAMGRIAVPEMLKSKYHPELATGTVAVAGTIGALIPPSILMILYGVIARQSVPQLFIAGFAIGILSAIAYILVIVIRVKLNPALAPSVSTSIGRAEKWRALGDTWPILLVMLGIFAGIFGGVFTATEAGGLGASMACVVGLAKRTLNWQRFRLAAVETLITTSALIIIGVGASLFARFLALSGVGSVISDAVLGVSDSNLVIVLLIVLVYLVLGCFLEPLGALLLTMPIVLPIIESGGHNMIWFGVLLVKLLEIGMITPPVGMNIFVIKGVVGNTVSLTSIFRGVLWFLVADVILVLLMVFFPEITLFPLRFLSGG</sequence>
<keyword evidence="6 7" id="KW-0472">Membrane</keyword>
<feature type="transmembrane region" description="Helical" evidence="7">
    <location>
        <begin position="99"/>
        <end position="124"/>
    </location>
</feature>
<evidence type="ECO:0000256" key="5">
    <source>
        <dbReference type="ARBA" id="ARBA00022989"/>
    </source>
</evidence>
<dbReference type="PANTHER" id="PTHR33362">
    <property type="entry name" value="SIALIC ACID TRAP TRANSPORTER PERMEASE PROTEIN SIAT-RELATED"/>
    <property type="match status" value="1"/>
</dbReference>
<feature type="transmembrane region" description="Helical" evidence="7">
    <location>
        <begin position="321"/>
        <end position="351"/>
    </location>
</feature>
<dbReference type="RefSeq" id="WP_367952560.1">
    <property type="nucleotide sequence ID" value="NZ_JBDPGJ010000001.1"/>
</dbReference>
<keyword evidence="7" id="KW-0813">Transport</keyword>
<comment type="similarity">
    <text evidence="7">Belongs to the TRAP transporter large permease family.</text>
</comment>
<feature type="domain" description="TRAP C4-dicarboxylate transport system permease DctM subunit" evidence="8">
    <location>
        <begin position="11"/>
        <end position="426"/>
    </location>
</feature>
<feature type="transmembrane region" description="Helical" evidence="7">
    <location>
        <begin position="144"/>
        <end position="164"/>
    </location>
</feature>
<proteinExistence type="inferred from homology"/>
<dbReference type="PANTHER" id="PTHR33362:SF5">
    <property type="entry name" value="C4-DICARBOXYLATE TRAP TRANSPORTER LARGE PERMEASE PROTEIN DCTM"/>
    <property type="match status" value="1"/>
</dbReference>
<gene>
    <name evidence="9" type="ORF">ABGN05_03310</name>
</gene>
<dbReference type="Proteomes" id="UP001556692">
    <property type="component" value="Unassembled WGS sequence"/>
</dbReference>
<protein>
    <recommendedName>
        <fullName evidence="7">TRAP transporter large permease protein</fullName>
    </recommendedName>
</protein>
<reference evidence="9 10" key="1">
    <citation type="submission" date="2024-05" db="EMBL/GenBank/DDBJ databases">
        <authorList>
            <person name="Jiang F."/>
        </authorList>
    </citation>
    <scope>NUCLEOTIDE SEQUENCE [LARGE SCALE GENOMIC DNA]</scope>
    <source>
        <strain evidence="9 10">LZ166</strain>
    </source>
</reference>
<feature type="transmembrane region" description="Helical" evidence="7">
    <location>
        <begin position="176"/>
        <end position="197"/>
    </location>
</feature>
<accession>A0ABV3SFK8</accession>
<name>A0ABV3SFK8_9HYPH</name>
<dbReference type="InterPro" id="IPR004681">
    <property type="entry name" value="TRAP_DctM"/>
</dbReference>
<dbReference type="NCBIfam" id="TIGR00786">
    <property type="entry name" value="dctM"/>
    <property type="match status" value="1"/>
</dbReference>
<evidence type="ECO:0000259" key="8">
    <source>
        <dbReference type="Pfam" id="PF06808"/>
    </source>
</evidence>
<comment type="subcellular location">
    <subcellularLocation>
        <location evidence="1 7">Cell inner membrane</location>
        <topology evidence="1 7">Multi-pass membrane protein</topology>
    </subcellularLocation>
</comment>
<feature type="transmembrane region" description="Helical" evidence="7">
    <location>
        <begin position="60"/>
        <end position="78"/>
    </location>
</feature>
<feature type="transmembrane region" description="Helical" evidence="7">
    <location>
        <begin position="402"/>
        <end position="423"/>
    </location>
</feature>
<comment type="subunit">
    <text evidence="7">The complex comprises the extracytoplasmic solute receptor protein and the two transmembrane proteins.</text>
</comment>
<comment type="caution">
    <text evidence="7">Lacks conserved residue(s) required for the propagation of feature annotation.</text>
</comment>
<keyword evidence="4 7" id="KW-0812">Transmembrane</keyword>
<evidence type="ECO:0000313" key="9">
    <source>
        <dbReference type="EMBL" id="MEX0404686.1"/>
    </source>
</evidence>
<comment type="function">
    <text evidence="7">Part of the tripartite ATP-independent periplasmic (TRAP) transport system.</text>
</comment>
<keyword evidence="2" id="KW-1003">Cell membrane</keyword>
<feature type="transmembrane region" description="Helical" evidence="7">
    <location>
        <begin position="229"/>
        <end position="262"/>
    </location>
</feature>
<dbReference type="PIRSF" id="PIRSF006066">
    <property type="entry name" value="HI0050"/>
    <property type="match status" value="1"/>
</dbReference>
<evidence type="ECO:0000256" key="7">
    <source>
        <dbReference type="RuleBase" id="RU369079"/>
    </source>
</evidence>
<dbReference type="Pfam" id="PF06808">
    <property type="entry name" value="DctM"/>
    <property type="match status" value="1"/>
</dbReference>
<dbReference type="InterPro" id="IPR010656">
    <property type="entry name" value="DctM"/>
</dbReference>
<dbReference type="EMBL" id="JBDPGJ010000001">
    <property type="protein sequence ID" value="MEX0404686.1"/>
    <property type="molecule type" value="Genomic_DNA"/>
</dbReference>